<feature type="transmembrane region" description="Helical" evidence="1">
    <location>
        <begin position="59"/>
        <end position="83"/>
    </location>
</feature>
<evidence type="ECO:0000313" key="3">
    <source>
        <dbReference type="Proteomes" id="UP000318380"/>
    </source>
</evidence>
<evidence type="ECO:0000256" key="1">
    <source>
        <dbReference type="SAM" id="Phobius"/>
    </source>
</evidence>
<feature type="transmembrane region" description="Helical" evidence="1">
    <location>
        <begin position="188"/>
        <end position="207"/>
    </location>
</feature>
<proteinExistence type="predicted"/>
<keyword evidence="3" id="KW-1185">Reference proteome</keyword>
<feature type="transmembrane region" description="Helical" evidence="1">
    <location>
        <begin position="161"/>
        <end position="181"/>
    </location>
</feature>
<dbReference type="EMBL" id="VIVK01000001">
    <property type="protein sequence ID" value="TWD79200.1"/>
    <property type="molecule type" value="Genomic_DNA"/>
</dbReference>
<dbReference type="OrthoDB" id="3579673at2"/>
<dbReference type="AlphaFoldDB" id="A0A561BK09"/>
<sequence>MIWLTWRQFRVPALAVAGAVAVLAVFCAVTGPGLASDYRTTTTGFLDLVAEQRLNRTLYLVGQFVVYAAPPVIGAFWGAPLIARELEAGTHRLVWSQSISRSRWLTVKVGLTGAAAISVSGLLSLIVTWWAGPIDDSVAAGNSSNVFELARMQPPLFGARGVVPIGYAAFAFAVGVTLGLVIRRSIVAIALTLAVVVAFQALAPSLIRPHLMSPVVETKTLTKDTIRGLMLSGPEKDPEVLRVEVLAGAPGLWKVSDETVKDGVVQKTLPSYLQDCGPRPPEARERKLSPDQCFQRFEAEGYRQQVKYYPADRFWGLQWRETGLFLLLAFGLTGFCFWRIRRDLT</sequence>
<keyword evidence="1" id="KW-0812">Transmembrane</keyword>
<dbReference type="RefSeq" id="WP_145802106.1">
    <property type="nucleotide sequence ID" value="NZ_VIVK01000001.1"/>
</dbReference>
<name>A0A561BK09_9ACTN</name>
<gene>
    <name evidence="2" type="ORF">FB561_0255</name>
</gene>
<evidence type="ECO:0000313" key="2">
    <source>
        <dbReference type="EMBL" id="TWD79200.1"/>
    </source>
</evidence>
<feature type="transmembrane region" description="Helical" evidence="1">
    <location>
        <begin position="322"/>
        <end position="340"/>
    </location>
</feature>
<accession>A0A561BK09</accession>
<keyword evidence="1" id="KW-1133">Transmembrane helix</keyword>
<comment type="caution">
    <text evidence="2">The sequence shown here is derived from an EMBL/GenBank/DDBJ whole genome shotgun (WGS) entry which is preliminary data.</text>
</comment>
<dbReference type="Proteomes" id="UP000318380">
    <property type="component" value="Unassembled WGS sequence"/>
</dbReference>
<organism evidence="2 3">
    <name type="scientific">Kribbella amoyensis</name>
    <dbReference type="NCBI Taxonomy" id="996641"/>
    <lineage>
        <taxon>Bacteria</taxon>
        <taxon>Bacillati</taxon>
        <taxon>Actinomycetota</taxon>
        <taxon>Actinomycetes</taxon>
        <taxon>Propionibacteriales</taxon>
        <taxon>Kribbellaceae</taxon>
        <taxon>Kribbella</taxon>
    </lineage>
</organism>
<protein>
    <submittedName>
        <fullName evidence="2">ABC-type transport system involved in multi-copper enzyme maturation permease subunit</fullName>
    </submittedName>
</protein>
<keyword evidence="1" id="KW-0472">Membrane</keyword>
<feature type="transmembrane region" description="Helical" evidence="1">
    <location>
        <begin position="104"/>
        <end position="131"/>
    </location>
</feature>
<reference evidence="2 3" key="1">
    <citation type="submission" date="2019-06" db="EMBL/GenBank/DDBJ databases">
        <title>Sequencing the genomes of 1000 actinobacteria strains.</title>
        <authorList>
            <person name="Klenk H.-P."/>
        </authorList>
    </citation>
    <scope>NUCLEOTIDE SEQUENCE [LARGE SCALE GENOMIC DNA]</scope>
    <source>
        <strain evidence="2 3">DSM 24683</strain>
    </source>
</reference>